<dbReference type="OrthoDB" id="411211at2759"/>
<dbReference type="Proteomes" id="UP000037460">
    <property type="component" value="Unassembled WGS sequence"/>
</dbReference>
<evidence type="ECO:0000313" key="3">
    <source>
        <dbReference type="Proteomes" id="UP000037460"/>
    </source>
</evidence>
<dbReference type="EMBL" id="JWZX01002908">
    <property type="protein sequence ID" value="KOO25953.1"/>
    <property type="molecule type" value="Genomic_DNA"/>
</dbReference>
<dbReference type="AlphaFoldDB" id="A0A0M0JIB7"/>
<comment type="caution">
    <text evidence="2">The sequence shown here is derived from an EMBL/GenBank/DDBJ whole genome shotgun (WGS) entry which is preliminary data.</text>
</comment>
<feature type="domain" description="Calcineurin-like phosphoesterase" evidence="1">
    <location>
        <begin position="81"/>
        <end position="297"/>
    </location>
</feature>
<reference evidence="3" key="1">
    <citation type="journal article" date="2015" name="PLoS Genet.">
        <title>Genome Sequence and Transcriptome Analyses of Chrysochromulina tobin: Metabolic Tools for Enhanced Algal Fitness in the Prominent Order Prymnesiales (Haptophyceae).</title>
        <authorList>
            <person name="Hovde B.T."/>
            <person name="Deodato C.R."/>
            <person name="Hunsperger H.M."/>
            <person name="Ryken S.A."/>
            <person name="Yost W."/>
            <person name="Jha R.K."/>
            <person name="Patterson J."/>
            <person name="Monnat R.J. Jr."/>
            <person name="Barlow S.B."/>
            <person name="Starkenburg S.R."/>
            <person name="Cattolico R.A."/>
        </authorList>
    </citation>
    <scope>NUCLEOTIDE SEQUENCE</scope>
    <source>
        <strain evidence="3">CCMP291</strain>
    </source>
</reference>
<accession>A0A0M0JIB7</accession>
<dbReference type="Pfam" id="PF00149">
    <property type="entry name" value="Metallophos"/>
    <property type="match status" value="1"/>
</dbReference>
<dbReference type="SUPFAM" id="SSF56300">
    <property type="entry name" value="Metallo-dependent phosphatases"/>
    <property type="match status" value="1"/>
</dbReference>
<gene>
    <name evidence="2" type="ORF">Ctob_011477</name>
</gene>
<name>A0A0M0JIB7_9EUKA</name>
<evidence type="ECO:0000259" key="1">
    <source>
        <dbReference type="Pfam" id="PF00149"/>
    </source>
</evidence>
<sequence length="409" mass="43640">MLAVQCVLHVAIAGYINNYPLVDNAYGVKIPPSDVRNSSFAFLIADYGLATAAMTGECCQTEVADLMRKKRSELEAVGKSLLFVGAAGDNFYFQGVKTAEEGGETQWKRWDTVYNGLNDVPWFAAMGNHDFGDADVYATCPEKAPRVNISGQAYASNQLDASKGGYRPSFGNVANYHLPDFNYRVTLDALNLEIFGIDQNYVDVGGIGGGGDGCKKVKATCGGDDTGLGERLQDIGHSGEALLAQYAAKGAKDPKQTRNVLVLQHYPGLCAGLKAKFTGSMPPGETVDFRCSFGHTHNTVCESGTDTDCEFSMNGGGGGCCEGDVTNNQAGYGILYFEPAGGMRLELVHLGHKCQFSPSTMTDEERAIAKLHMHGDEHISSFAASKLEINAGIDAVGSLDMISVEEIDA</sequence>
<proteinExistence type="predicted"/>
<protein>
    <recommendedName>
        <fullName evidence="1">Calcineurin-like phosphoesterase domain-containing protein</fullName>
    </recommendedName>
</protein>
<dbReference type="Gene3D" id="3.60.21.10">
    <property type="match status" value="1"/>
</dbReference>
<dbReference type="InterPro" id="IPR029052">
    <property type="entry name" value="Metallo-depent_PP-like"/>
</dbReference>
<dbReference type="InterPro" id="IPR004843">
    <property type="entry name" value="Calcineurin-like_PHP"/>
</dbReference>
<dbReference type="GO" id="GO:0016787">
    <property type="term" value="F:hydrolase activity"/>
    <property type="evidence" value="ECO:0007669"/>
    <property type="project" value="InterPro"/>
</dbReference>
<organism evidence="2 3">
    <name type="scientific">Chrysochromulina tobinii</name>
    <dbReference type="NCBI Taxonomy" id="1460289"/>
    <lineage>
        <taxon>Eukaryota</taxon>
        <taxon>Haptista</taxon>
        <taxon>Haptophyta</taxon>
        <taxon>Prymnesiophyceae</taxon>
        <taxon>Prymnesiales</taxon>
        <taxon>Chrysochromulinaceae</taxon>
        <taxon>Chrysochromulina</taxon>
    </lineage>
</organism>
<evidence type="ECO:0000313" key="2">
    <source>
        <dbReference type="EMBL" id="KOO25953.1"/>
    </source>
</evidence>
<keyword evidence="3" id="KW-1185">Reference proteome</keyword>